<feature type="compositionally biased region" description="Acidic residues" evidence="1">
    <location>
        <begin position="196"/>
        <end position="206"/>
    </location>
</feature>
<name>A0A4Y7T3Q4_COPMI</name>
<evidence type="ECO:0000313" key="3">
    <source>
        <dbReference type="Proteomes" id="UP000298030"/>
    </source>
</evidence>
<keyword evidence="3" id="KW-1185">Reference proteome</keyword>
<proteinExistence type="predicted"/>
<gene>
    <name evidence="2" type="ORF">FA13DRAFT_1711624</name>
</gene>
<dbReference type="Proteomes" id="UP000298030">
    <property type="component" value="Unassembled WGS sequence"/>
</dbReference>
<sequence length="223" mass="24726">MCPKVDRKIVAFYCLYVYYVFETMAEEVGSLLTLAAPFRDAWIELLFDIPNGLQGTSYHIYHTVSPTWLEQLSAPLLIWRATGSFLAEPVSLLDAELGYPCYLPSTESWMEKTIIYIGVNIRVYMNLVATTSIRMVAAVMRTPTVILAFGDVRTTANYVIIPILAQHLLINMRKVDYMGSEPIASKLLFAPPAPASEDDLEGDFDSLEMTQGPSGLRQGGSAG</sequence>
<evidence type="ECO:0000313" key="2">
    <source>
        <dbReference type="EMBL" id="TEB28594.1"/>
    </source>
</evidence>
<comment type="caution">
    <text evidence="2">The sequence shown here is derived from an EMBL/GenBank/DDBJ whole genome shotgun (WGS) entry which is preliminary data.</text>
</comment>
<protein>
    <submittedName>
        <fullName evidence="2">Uncharacterized protein</fullName>
    </submittedName>
</protein>
<dbReference type="EMBL" id="QPFP01000031">
    <property type="protein sequence ID" value="TEB28594.1"/>
    <property type="molecule type" value="Genomic_DNA"/>
</dbReference>
<feature type="region of interest" description="Disordered" evidence="1">
    <location>
        <begin position="194"/>
        <end position="223"/>
    </location>
</feature>
<organism evidence="2 3">
    <name type="scientific">Coprinellus micaceus</name>
    <name type="common">Glistening ink-cap mushroom</name>
    <name type="synonym">Coprinus micaceus</name>
    <dbReference type="NCBI Taxonomy" id="71717"/>
    <lineage>
        <taxon>Eukaryota</taxon>
        <taxon>Fungi</taxon>
        <taxon>Dikarya</taxon>
        <taxon>Basidiomycota</taxon>
        <taxon>Agaricomycotina</taxon>
        <taxon>Agaricomycetes</taxon>
        <taxon>Agaricomycetidae</taxon>
        <taxon>Agaricales</taxon>
        <taxon>Agaricineae</taxon>
        <taxon>Psathyrellaceae</taxon>
        <taxon>Coprinellus</taxon>
    </lineage>
</organism>
<reference evidence="2 3" key="1">
    <citation type="journal article" date="2019" name="Nat. Ecol. Evol.">
        <title>Megaphylogeny resolves global patterns of mushroom evolution.</title>
        <authorList>
            <person name="Varga T."/>
            <person name="Krizsan K."/>
            <person name="Foldi C."/>
            <person name="Dima B."/>
            <person name="Sanchez-Garcia M."/>
            <person name="Sanchez-Ramirez S."/>
            <person name="Szollosi G.J."/>
            <person name="Szarkandi J.G."/>
            <person name="Papp V."/>
            <person name="Albert L."/>
            <person name="Andreopoulos W."/>
            <person name="Angelini C."/>
            <person name="Antonin V."/>
            <person name="Barry K.W."/>
            <person name="Bougher N.L."/>
            <person name="Buchanan P."/>
            <person name="Buyck B."/>
            <person name="Bense V."/>
            <person name="Catcheside P."/>
            <person name="Chovatia M."/>
            <person name="Cooper J."/>
            <person name="Damon W."/>
            <person name="Desjardin D."/>
            <person name="Finy P."/>
            <person name="Geml J."/>
            <person name="Haridas S."/>
            <person name="Hughes K."/>
            <person name="Justo A."/>
            <person name="Karasinski D."/>
            <person name="Kautmanova I."/>
            <person name="Kiss B."/>
            <person name="Kocsube S."/>
            <person name="Kotiranta H."/>
            <person name="LaButti K.M."/>
            <person name="Lechner B.E."/>
            <person name="Liimatainen K."/>
            <person name="Lipzen A."/>
            <person name="Lukacs Z."/>
            <person name="Mihaltcheva S."/>
            <person name="Morgado L.N."/>
            <person name="Niskanen T."/>
            <person name="Noordeloos M.E."/>
            <person name="Ohm R.A."/>
            <person name="Ortiz-Santana B."/>
            <person name="Ovrebo C."/>
            <person name="Racz N."/>
            <person name="Riley R."/>
            <person name="Savchenko A."/>
            <person name="Shiryaev A."/>
            <person name="Soop K."/>
            <person name="Spirin V."/>
            <person name="Szebenyi C."/>
            <person name="Tomsovsky M."/>
            <person name="Tulloss R.E."/>
            <person name="Uehling J."/>
            <person name="Grigoriev I.V."/>
            <person name="Vagvolgyi C."/>
            <person name="Papp T."/>
            <person name="Martin F.M."/>
            <person name="Miettinen O."/>
            <person name="Hibbett D.S."/>
            <person name="Nagy L.G."/>
        </authorList>
    </citation>
    <scope>NUCLEOTIDE SEQUENCE [LARGE SCALE GENOMIC DNA]</scope>
    <source>
        <strain evidence="2 3">FP101781</strain>
    </source>
</reference>
<dbReference type="AlphaFoldDB" id="A0A4Y7T3Q4"/>
<dbReference type="OrthoDB" id="10585235at2759"/>
<evidence type="ECO:0000256" key="1">
    <source>
        <dbReference type="SAM" id="MobiDB-lite"/>
    </source>
</evidence>
<accession>A0A4Y7T3Q4</accession>